<dbReference type="Proteomes" id="UP000217889">
    <property type="component" value="Chromosome"/>
</dbReference>
<dbReference type="Gene3D" id="3.90.550.10">
    <property type="entry name" value="Spore Coat Polysaccharide Biosynthesis Protein SpsA, Chain A"/>
    <property type="match status" value="1"/>
</dbReference>
<dbReference type="InterPro" id="IPR029044">
    <property type="entry name" value="Nucleotide-diphossugar_trans"/>
</dbReference>
<sequence>MSSAPPSAAVQPVVLALAPPAPGLSRGASVPSLERLGGSLLIDRLLSTLHGAGLPAPLVLAGTSAHPALRRTLPRSLQVLEAPGGRREALRTALEHSGAELLLLHDAERALTPGEVVREVLGALHEEDDAVVPVVTMTDSVKEVRADGLRNIDRTTLSGLQSPRLVRRSLLEEVLATEGSGEDPVDIGAFDEIRSALERGAQVRTVHGSHAGFAVQDRLSLWQAQISLGLARDTSHRHGLARRS</sequence>
<dbReference type="AlphaFoldDB" id="A0A291GZ32"/>
<dbReference type="GO" id="GO:0070567">
    <property type="term" value="F:cytidylyltransferase activity"/>
    <property type="evidence" value="ECO:0007669"/>
    <property type="project" value="InterPro"/>
</dbReference>
<dbReference type="OrthoDB" id="9802561at2"/>
<keyword evidence="3" id="KW-0418">Kinase</keyword>
<keyword evidence="1" id="KW-0808">Transferase</keyword>
<dbReference type="Pfam" id="PF01128">
    <property type="entry name" value="IspD"/>
    <property type="match status" value="1"/>
</dbReference>
<reference evidence="3 4" key="1">
    <citation type="journal article" date="2014" name="Int. J. Syst. Evol. Microbiol.">
        <title>Brachybacterium ginsengisoli sp. nov., isolated from soil of a ginseng field.</title>
        <authorList>
            <person name="Hoang V.A."/>
            <person name="Kim Y.J."/>
            <person name="Nguyen N.L."/>
            <person name="Yang D.C."/>
        </authorList>
    </citation>
    <scope>NUCLEOTIDE SEQUENCE [LARGE SCALE GENOMIC DNA]</scope>
    <source>
        <strain evidence="3 4">DCY80</strain>
    </source>
</reference>
<evidence type="ECO:0000256" key="1">
    <source>
        <dbReference type="ARBA" id="ARBA00022679"/>
    </source>
</evidence>
<dbReference type="KEGG" id="bgg:CFK41_12290"/>
<proteinExistence type="predicted"/>
<dbReference type="GO" id="GO:0016301">
    <property type="term" value="F:kinase activity"/>
    <property type="evidence" value="ECO:0007669"/>
    <property type="project" value="UniProtKB-KW"/>
</dbReference>
<name>A0A291GZ32_9MICO</name>
<dbReference type="InterPro" id="IPR034683">
    <property type="entry name" value="IspD/TarI"/>
</dbReference>
<gene>
    <name evidence="3" type="ORF">CFK41_12290</name>
</gene>
<accession>A0A291GZ32</accession>
<evidence type="ECO:0000256" key="2">
    <source>
        <dbReference type="ARBA" id="ARBA00022695"/>
    </source>
</evidence>
<keyword evidence="2" id="KW-0548">Nucleotidyltransferase</keyword>
<dbReference type="EMBL" id="CP023564">
    <property type="protein sequence ID" value="ATG55460.1"/>
    <property type="molecule type" value="Genomic_DNA"/>
</dbReference>
<dbReference type="RefSeq" id="WP_096799920.1">
    <property type="nucleotide sequence ID" value="NZ_CP023564.1"/>
</dbReference>
<evidence type="ECO:0000313" key="3">
    <source>
        <dbReference type="EMBL" id="ATG55460.1"/>
    </source>
</evidence>
<protein>
    <submittedName>
        <fullName evidence="3">4-diphosphocytidyl-2C-methyl-D-erythritol kinase</fullName>
    </submittedName>
</protein>
<keyword evidence="4" id="KW-1185">Reference proteome</keyword>
<dbReference type="SUPFAM" id="SSF53448">
    <property type="entry name" value="Nucleotide-diphospho-sugar transferases"/>
    <property type="match status" value="1"/>
</dbReference>
<evidence type="ECO:0000313" key="4">
    <source>
        <dbReference type="Proteomes" id="UP000217889"/>
    </source>
</evidence>
<organism evidence="3 4">
    <name type="scientific">Brachybacterium ginsengisoli</name>
    <dbReference type="NCBI Taxonomy" id="1331682"/>
    <lineage>
        <taxon>Bacteria</taxon>
        <taxon>Bacillati</taxon>
        <taxon>Actinomycetota</taxon>
        <taxon>Actinomycetes</taxon>
        <taxon>Micrococcales</taxon>
        <taxon>Dermabacteraceae</taxon>
        <taxon>Brachybacterium</taxon>
    </lineage>
</organism>